<name>A0ABX6P5W8_9BURK</name>
<evidence type="ECO:0000313" key="2">
    <source>
        <dbReference type="Proteomes" id="UP000500826"/>
    </source>
</evidence>
<protein>
    <submittedName>
        <fullName evidence="1">Uncharacterized protein</fullName>
    </submittedName>
</protein>
<dbReference type="Proteomes" id="UP000500826">
    <property type="component" value="Chromosome"/>
</dbReference>
<accession>A0ABX6P5W8</accession>
<gene>
    <name evidence="1" type="ORF">HK414_25790</name>
</gene>
<reference evidence="1 2" key="1">
    <citation type="submission" date="2020-05" db="EMBL/GenBank/DDBJ databases">
        <title>Ramlibacter rhizophilus sp. nov., isolated from rhizosphere soil of national flower Mugunghwa from South Korea.</title>
        <authorList>
            <person name="Zheng-Fei Y."/>
            <person name="Huan T."/>
        </authorList>
    </citation>
    <scope>NUCLEOTIDE SEQUENCE [LARGE SCALE GENOMIC DNA]</scope>
    <source>
        <strain evidence="1 2">H242</strain>
    </source>
</reference>
<evidence type="ECO:0000313" key="1">
    <source>
        <dbReference type="EMBL" id="QJW85485.1"/>
    </source>
</evidence>
<keyword evidence="2" id="KW-1185">Reference proteome</keyword>
<organism evidence="1 2">
    <name type="scientific">Ramlibacter terrae</name>
    <dbReference type="NCBI Taxonomy" id="2732511"/>
    <lineage>
        <taxon>Bacteria</taxon>
        <taxon>Pseudomonadati</taxon>
        <taxon>Pseudomonadota</taxon>
        <taxon>Betaproteobacteria</taxon>
        <taxon>Burkholderiales</taxon>
        <taxon>Comamonadaceae</taxon>
        <taxon>Ramlibacter</taxon>
    </lineage>
</organism>
<sequence>MRALLLVALLRARGRVVGGPVGAAKAGARIAADRLKRFMWNSPVVAMEVEPIEVARL</sequence>
<proteinExistence type="predicted"/>
<dbReference type="EMBL" id="CP053418">
    <property type="protein sequence ID" value="QJW85485.1"/>
    <property type="molecule type" value="Genomic_DNA"/>
</dbReference>
<reference evidence="1 2" key="2">
    <citation type="submission" date="2020-05" db="EMBL/GenBank/DDBJ databases">
        <authorList>
            <person name="Khan S.A."/>
            <person name="Jeon C.O."/>
            <person name="Chun B.H."/>
        </authorList>
    </citation>
    <scope>NUCLEOTIDE SEQUENCE [LARGE SCALE GENOMIC DNA]</scope>
    <source>
        <strain evidence="1 2">H242</strain>
    </source>
</reference>